<dbReference type="AlphaFoldDB" id="A0A859DPU7"/>
<dbReference type="EMBL" id="CP046161">
    <property type="protein sequence ID" value="QKO30825.1"/>
    <property type="molecule type" value="Genomic_DNA"/>
</dbReference>
<dbReference type="SUPFAM" id="SSF158622">
    <property type="entry name" value="YheA/YmcA-like"/>
    <property type="match status" value="1"/>
</dbReference>
<dbReference type="InterPro" id="IPR010368">
    <property type="entry name" value="Com_YlbF"/>
</dbReference>
<dbReference type="Pfam" id="PF06133">
    <property type="entry name" value="Com_YlbF"/>
    <property type="match status" value="1"/>
</dbReference>
<name>A0A859DPU7_9FIRM</name>
<gene>
    <name evidence="1" type="ORF">GJQ69_06200</name>
    <name evidence="2" type="ORF">GKP14_07335</name>
</gene>
<proteinExistence type="predicted"/>
<dbReference type="EMBL" id="CP046051">
    <property type="protein sequence ID" value="QKN24107.1"/>
    <property type="molecule type" value="Genomic_DNA"/>
</dbReference>
<accession>A0A859DPU7</accession>
<organism evidence="1 3">
    <name type="scientific">Caproicibacterium lactatifermentans</name>
    <dbReference type="NCBI Taxonomy" id="2666138"/>
    <lineage>
        <taxon>Bacteria</taxon>
        <taxon>Bacillati</taxon>
        <taxon>Bacillota</taxon>
        <taxon>Clostridia</taxon>
        <taxon>Eubacteriales</taxon>
        <taxon>Oscillospiraceae</taxon>
        <taxon>Caproicibacterium</taxon>
    </lineage>
</organism>
<keyword evidence="4" id="KW-1185">Reference proteome</keyword>
<reference evidence="2" key="3">
    <citation type="journal article" date="2022" name="Int. J. Syst. Evol. Microbiol.">
        <title>Caproicibacterium lactatifermentans sp. nov., isolated from pit clay used for the production of Chinese strong aroma-type liquor.</title>
        <authorList>
            <person name="Wang H."/>
            <person name="Gu Y."/>
            <person name="Zhao D."/>
            <person name="Qiao Z."/>
            <person name="Zheng J."/>
            <person name="Gao J."/>
            <person name="Ren C."/>
            <person name="Xu Y."/>
        </authorList>
    </citation>
    <scope>NUCLEOTIDE SEQUENCE</scope>
    <source>
        <strain evidence="2">JNU-WLY1368</strain>
    </source>
</reference>
<sequence length="134" mass="15034">MNIIDETRALGRTLQQDPRYDRLQEATAKCDKDKELQDLIGNFNLLRMNLNAEMQKNPQDTDKINQMKADLQKAYDATMENANMTQYSVAQKEMQDLLNRMAGILNQCAQGADPATADYNPCTHDCSTCGGGCH</sequence>
<evidence type="ECO:0000313" key="3">
    <source>
        <dbReference type="Proteomes" id="UP000501316"/>
    </source>
</evidence>
<dbReference type="Proteomes" id="UP000509623">
    <property type="component" value="Chromosome"/>
</dbReference>
<reference evidence="2" key="2">
    <citation type="journal article" date="2021" name="Appl. Environ. Microbiol.">
        <title>Adaptability of a Caproate-Producing Bacterium Contributes to Its Dominance in an Anaerobic Fermentation System.</title>
        <authorList>
            <person name="Wang H."/>
            <person name="Gu Y."/>
            <person name="Zhou W."/>
            <person name="Zhao D."/>
            <person name="Qiao Z."/>
            <person name="Zheng J."/>
            <person name="Gao J."/>
            <person name="Chen X."/>
            <person name="Ren C."/>
            <person name="Xu Y."/>
        </authorList>
    </citation>
    <scope>NUCLEOTIDE SEQUENCE</scope>
    <source>
        <strain evidence="2">JNU-WLY1368</strain>
    </source>
</reference>
<dbReference type="Proteomes" id="UP000501316">
    <property type="component" value="Chromosome"/>
</dbReference>
<evidence type="ECO:0000313" key="4">
    <source>
        <dbReference type="Proteomes" id="UP000509623"/>
    </source>
</evidence>
<protein>
    <submittedName>
        <fullName evidence="1">YlbF family regulator</fullName>
    </submittedName>
</protein>
<dbReference type="Gene3D" id="1.20.1500.10">
    <property type="entry name" value="YheA/YmcA-like"/>
    <property type="match status" value="1"/>
</dbReference>
<dbReference type="RefSeq" id="WP_086035565.1">
    <property type="nucleotide sequence ID" value="NZ_CP046051.1"/>
</dbReference>
<evidence type="ECO:0000313" key="1">
    <source>
        <dbReference type="EMBL" id="QKN24107.1"/>
    </source>
</evidence>
<dbReference type="InterPro" id="IPR023378">
    <property type="entry name" value="YheA/YmcA-like_dom_sf"/>
</dbReference>
<reference evidence="3 4" key="1">
    <citation type="submission" date="2019-11" db="EMBL/GenBank/DDBJ databases">
        <authorList>
            <person name="Ren C."/>
            <person name="Wang H."/>
            <person name="Xu Y."/>
        </authorList>
    </citation>
    <scope>NUCLEOTIDE SEQUENCE [LARGE SCALE GENOMIC DNA]</scope>
    <source>
        <strain evidence="4">JNU-WLY1368</strain>
        <strain evidence="1 3">LBM 19010</strain>
    </source>
</reference>
<evidence type="ECO:0000313" key="2">
    <source>
        <dbReference type="EMBL" id="QKO30825.1"/>
    </source>
</evidence>
<dbReference type="KEGG" id="clf:GJQ69_06200"/>